<comment type="caution">
    <text evidence="1">The sequence shown here is derived from an EMBL/GenBank/DDBJ whole genome shotgun (WGS) entry which is preliminary data.</text>
</comment>
<dbReference type="AlphaFoldDB" id="A0A316F568"/>
<evidence type="ECO:0000313" key="1">
    <source>
        <dbReference type="EMBL" id="PWK41182.1"/>
    </source>
</evidence>
<sequence>MGVLCDYFRGPDAATVTDLMERHDGDSPATIDEWAVAVVDAKGLDPAVCLDALCSFIVGVEWAGRRAGGRLIWPVLDGEALMEHEGPWVELLDDAVRDALAGVDDDRIPELAARWVRIEEIHWSGAPDDALVPVLTELVALARAARAAGDHLYCWMSL</sequence>
<gene>
    <name evidence="1" type="ORF">BC793_11749</name>
</gene>
<reference evidence="1 2" key="1">
    <citation type="submission" date="2018-05" db="EMBL/GenBank/DDBJ databases">
        <title>Genomic Encyclopedia of Archaeal and Bacterial Type Strains, Phase II (KMG-II): from individual species to whole genera.</title>
        <authorList>
            <person name="Goeker M."/>
        </authorList>
    </citation>
    <scope>NUCLEOTIDE SEQUENCE [LARGE SCALE GENOMIC DNA]</scope>
    <source>
        <strain evidence="1 2">DSM 45184</strain>
    </source>
</reference>
<organism evidence="1 2">
    <name type="scientific">Actinoplanes xinjiangensis</name>
    <dbReference type="NCBI Taxonomy" id="512350"/>
    <lineage>
        <taxon>Bacteria</taxon>
        <taxon>Bacillati</taxon>
        <taxon>Actinomycetota</taxon>
        <taxon>Actinomycetes</taxon>
        <taxon>Micromonosporales</taxon>
        <taxon>Micromonosporaceae</taxon>
        <taxon>Actinoplanes</taxon>
    </lineage>
</organism>
<dbReference type="OrthoDB" id="3537879at2"/>
<evidence type="ECO:0000313" key="2">
    <source>
        <dbReference type="Proteomes" id="UP000245697"/>
    </source>
</evidence>
<evidence type="ECO:0008006" key="3">
    <source>
        <dbReference type="Google" id="ProtNLM"/>
    </source>
</evidence>
<dbReference type="EMBL" id="QGGR01000017">
    <property type="protein sequence ID" value="PWK41182.1"/>
    <property type="molecule type" value="Genomic_DNA"/>
</dbReference>
<accession>A0A316F568</accession>
<name>A0A316F568_9ACTN</name>
<dbReference type="RefSeq" id="WP_109599213.1">
    <property type="nucleotide sequence ID" value="NZ_BONA01000069.1"/>
</dbReference>
<proteinExistence type="predicted"/>
<protein>
    <recommendedName>
        <fullName evidence="3">DUF1877 family protein</fullName>
    </recommendedName>
</protein>
<dbReference type="Proteomes" id="UP000245697">
    <property type="component" value="Unassembled WGS sequence"/>
</dbReference>
<keyword evidence="2" id="KW-1185">Reference proteome</keyword>